<organism evidence="15 16">
    <name type="scientific">Soonwooa buanensis</name>
    <dbReference type="NCBI Taxonomy" id="619805"/>
    <lineage>
        <taxon>Bacteria</taxon>
        <taxon>Pseudomonadati</taxon>
        <taxon>Bacteroidota</taxon>
        <taxon>Flavobacteriia</taxon>
        <taxon>Flavobacteriales</taxon>
        <taxon>Weeksellaceae</taxon>
        <taxon>Chryseobacterium group</taxon>
        <taxon>Soonwooa</taxon>
    </lineage>
</organism>
<dbReference type="RefSeq" id="WP_079666387.1">
    <property type="nucleotide sequence ID" value="NZ_FUYZ01000003.1"/>
</dbReference>
<feature type="domain" description="SF4 helicase" evidence="14">
    <location>
        <begin position="195"/>
        <end position="472"/>
    </location>
</feature>
<name>A0A1T5E469_9FLAO</name>
<dbReference type="Gene3D" id="1.10.860.10">
    <property type="entry name" value="DNAb Helicase, Chain A"/>
    <property type="match status" value="1"/>
</dbReference>
<evidence type="ECO:0000256" key="10">
    <source>
        <dbReference type="ARBA" id="ARBA00048954"/>
    </source>
</evidence>
<dbReference type="Pfam" id="PF00772">
    <property type="entry name" value="DnaB"/>
    <property type="match status" value="1"/>
</dbReference>
<evidence type="ECO:0000256" key="2">
    <source>
        <dbReference type="ARBA" id="ARBA00022515"/>
    </source>
</evidence>
<gene>
    <name evidence="15" type="ORF">SAMN05660477_01105</name>
</gene>
<evidence type="ECO:0000256" key="8">
    <source>
        <dbReference type="ARBA" id="ARBA00023125"/>
    </source>
</evidence>
<dbReference type="OrthoDB" id="9773982at2"/>
<keyword evidence="9" id="KW-0413">Isomerase</keyword>
<dbReference type="STRING" id="619805.SAMN05660477_01105"/>
<dbReference type="InterPro" id="IPR036185">
    <property type="entry name" value="DNA_heli_DnaB-like_N_sf"/>
</dbReference>
<accession>A0A1T5E469</accession>
<comment type="catalytic activity">
    <reaction evidence="10 12">
        <text>ATP + H2O = ADP + phosphate + H(+)</text>
        <dbReference type="Rhea" id="RHEA:13065"/>
        <dbReference type="ChEBI" id="CHEBI:15377"/>
        <dbReference type="ChEBI" id="CHEBI:15378"/>
        <dbReference type="ChEBI" id="CHEBI:30616"/>
        <dbReference type="ChEBI" id="CHEBI:43474"/>
        <dbReference type="ChEBI" id="CHEBI:456216"/>
        <dbReference type="EC" id="5.6.2.3"/>
    </reaction>
</comment>
<dbReference type="GO" id="GO:0016887">
    <property type="term" value="F:ATP hydrolysis activity"/>
    <property type="evidence" value="ECO:0007669"/>
    <property type="project" value="RHEA"/>
</dbReference>
<keyword evidence="8 12" id="KW-0238">DNA-binding</keyword>
<evidence type="ECO:0000259" key="14">
    <source>
        <dbReference type="PROSITE" id="PS51199"/>
    </source>
</evidence>
<dbReference type="AlphaFoldDB" id="A0A1T5E469"/>
<feature type="region of interest" description="Disordered" evidence="13">
    <location>
        <begin position="506"/>
        <end position="539"/>
    </location>
</feature>
<keyword evidence="3 12" id="KW-0235">DNA replication</keyword>
<dbReference type="GO" id="GO:0043139">
    <property type="term" value="F:5'-3' DNA helicase activity"/>
    <property type="evidence" value="ECO:0007669"/>
    <property type="project" value="UniProtKB-EC"/>
</dbReference>
<evidence type="ECO:0000256" key="7">
    <source>
        <dbReference type="ARBA" id="ARBA00022840"/>
    </source>
</evidence>
<dbReference type="GO" id="GO:0042802">
    <property type="term" value="F:identical protein binding"/>
    <property type="evidence" value="ECO:0007669"/>
    <property type="project" value="UniProtKB-ARBA"/>
</dbReference>
<evidence type="ECO:0000313" key="16">
    <source>
        <dbReference type="Proteomes" id="UP000191112"/>
    </source>
</evidence>
<evidence type="ECO:0000256" key="4">
    <source>
        <dbReference type="ARBA" id="ARBA00022741"/>
    </source>
</evidence>
<dbReference type="GO" id="GO:0005829">
    <property type="term" value="C:cytosol"/>
    <property type="evidence" value="ECO:0007669"/>
    <property type="project" value="TreeGrafter"/>
</dbReference>
<evidence type="ECO:0000256" key="6">
    <source>
        <dbReference type="ARBA" id="ARBA00022806"/>
    </source>
</evidence>
<dbReference type="CDD" id="cd00984">
    <property type="entry name" value="DnaB_C"/>
    <property type="match status" value="1"/>
</dbReference>
<dbReference type="InterPro" id="IPR007692">
    <property type="entry name" value="DNA_helicase_DnaB"/>
</dbReference>
<keyword evidence="16" id="KW-1185">Reference proteome</keyword>
<dbReference type="FunFam" id="3.40.50.300:FF:000076">
    <property type="entry name" value="Replicative DNA helicase"/>
    <property type="match status" value="1"/>
</dbReference>
<dbReference type="EMBL" id="FUYZ01000003">
    <property type="protein sequence ID" value="SKB78842.1"/>
    <property type="molecule type" value="Genomic_DNA"/>
</dbReference>
<dbReference type="GO" id="GO:0003677">
    <property type="term" value="F:DNA binding"/>
    <property type="evidence" value="ECO:0007669"/>
    <property type="project" value="UniProtKB-UniRule"/>
</dbReference>
<evidence type="ECO:0000256" key="1">
    <source>
        <dbReference type="ARBA" id="ARBA00008428"/>
    </source>
</evidence>
<dbReference type="SUPFAM" id="SSF52540">
    <property type="entry name" value="P-loop containing nucleoside triphosphate hydrolases"/>
    <property type="match status" value="1"/>
</dbReference>
<evidence type="ECO:0000256" key="12">
    <source>
        <dbReference type="RuleBase" id="RU362085"/>
    </source>
</evidence>
<dbReference type="Proteomes" id="UP000191112">
    <property type="component" value="Unassembled WGS sequence"/>
</dbReference>
<keyword evidence="5 12" id="KW-0378">Hydrolase</keyword>
<dbReference type="Gene3D" id="3.40.50.300">
    <property type="entry name" value="P-loop containing nucleotide triphosphate hydrolases"/>
    <property type="match status" value="1"/>
</dbReference>
<evidence type="ECO:0000256" key="9">
    <source>
        <dbReference type="ARBA" id="ARBA00023235"/>
    </source>
</evidence>
<comment type="similarity">
    <text evidence="1 12">Belongs to the helicase family. DnaB subfamily.</text>
</comment>
<keyword evidence="7 12" id="KW-0067">ATP-binding</keyword>
<dbReference type="GO" id="GO:0005524">
    <property type="term" value="F:ATP binding"/>
    <property type="evidence" value="ECO:0007669"/>
    <property type="project" value="UniProtKB-UniRule"/>
</dbReference>
<dbReference type="Pfam" id="PF03796">
    <property type="entry name" value="DnaB_C"/>
    <property type="match status" value="1"/>
</dbReference>
<keyword evidence="4 12" id="KW-0547">Nucleotide-binding</keyword>
<dbReference type="InterPro" id="IPR007694">
    <property type="entry name" value="DNA_helicase_DnaB-like_C"/>
</dbReference>
<comment type="function">
    <text evidence="12">The main replicative DNA helicase, it participates in initiation and elongation during chromosome replication. Travels ahead of the DNA replisome, separating dsDNA into templates for DNA synthesis. A processive ATP-dependent 5'-3' DNA helicase it has DNA-dependent ATPase activity.</text>
</comment>
<dbReference type="InterPro" id="IPR016136">
    <property type="entry name" value="DNA_helicase_N/primase_C"/>
</dbReference>
<dbReference type="PROSITE" id="PS51199">
    <property type="entry name" value="SF4_HELICASE"/>
    <property type="match status" value="1"/>
</dbReference>
<dbReference type="InterPro" id="IPR007693">
    <property type="entry name" value="DNA_helicase_DnaB-like_N"/>
</dbReference>
<dbReference type="NCBIfam" id="TIGR00665">
    <property type="entry name" value="DnaB"/>
    <property type="match status" value="1"/>
</dbReference>
<dbReference type="EC" id="5.6.2.3" evidence="11 12"/>
<evidence type="ECO:0000256" key="5">
    <source>
        <dbReference type="ARBA" id="ARBA00022801"/>
    </source>
</evidence>
<dbReference type="PANTHER" id="PTHR30153">
    <property type="entry name" value="REPLICATIVE DNA HELICASE DNAB"/>
    <property type="match status" value="1"/>
</dbReference>
<feature type="compositionally biased region" description="Acidic residues" evidence="13">
    <location>
        <begin position="530"/>
        <end position="539"/>
    </location>
</feature>
<dbReference type="InterPro" id="IPR027417">
    <property type="entry name" value="P-loop_NTPase"/>
</dbReference>
<evidence type="ECO:0000256" key="11">
    <source>
        <dbReference type="NCBIfam" id="TIGR00665"/>
    </source>
</evidence>
<dbReference type="GO" id="GO:0006269">
    <property type="term" value="P:DNA replication, synthesis of primer"/>
    <property type="evidence" value="ECO:0007669"/>
    <property type="project" value="UniProtKB-UniRule"/>
</dbReference>
<evidence type="ECO:0000256" key="3">
    <source>
        <dbReference type="ARBA" id="ARBA00022705"/>
    </source>
</evidence>
<sequence>MAQKETLSSLTQGNFAKELSISDGKMPPNAVDFEKLVIGTFLIDRKGLDHSIDLLTPEVFYDPRHQTIFSAILKLYESNSPIDMMTVIQELKRTEKLNLAGGDHYIIDLTLGVSSSAHIEYHVRVILEKYILRSLINVSANVIDTSYKESTDVFELLDKAEQSFFEITNGTIKKGFDTANSLVKEAIDKIKSLKDKEGLSGVPSGFTALDKETGGWQNSDLIIIAARPAMGKTAFILSMARNITVDNNIPLALFSLEMASVQLITRMIASETGISSENLRKGTLSDQEWSSLFTNVSALENAPLFIDETPSLSIFDFRAKCRRLVMQHGVRIIMVDYLQLMTASSGKGGGNREQEIAMISRSLKAIAKELNVPVIALSQLSRTVETRPGKRPMLSDLRESGAIEQDADIVSFIFRPEYYKIAVWDNDEEGAETQTENQAEIIIAKHRNGATADVRLAFHKHIGKFADLETLGNSYYGGFGGGAPSPSGGGFGGGAFEAPDFAKITVTGDPNSVFGPPTPSSGQVSGSAMNDDDDDEMPF</sequence>
<protein>
    <recommendedName>
        <fullName evidence="11 12">Replicative DNA helicase</fullName>
        <ecNumber evidence="11 12">5.6.2.3</ecNumber>
    </recommendedName>
</protein>
<keyword evidence="2 12" id="KW-0639">Primosome</keyword>
<reference evidence="15 16" key="1">
    <citation type="submission" date="2017-02" db="EMBL/GenBank/DDBJ databases">
        <authorList>
            <person name="Peterson S.W."/>
        </authorList>
    </citation>
    <scope>NUCLEOTIDE SEQUENCE [LARGE SCALE GENOMIC DNA]</scope>
    <source>
        <strain evidence="15 16">DSM 22323</strain>
    </source>
</reference>
<dbReference type="PANTHER" id="PTHR30153:SF2">
    <property type="entry name" value="REPLICATIVE DNA HELICASE"/>
    <property type="match status" value="1"/>
</dbReference>
<dbReference type="SUPFAM" id="SSF48024">
    <property type="entry name" value="N-terminal domain of DnaB helicase"/>
    <property type="match status" value="1"/>
</dbReference>
<proteinExistence type="inferred from homology"/>
<dbReference type="GO" id="GO:1990077">
    <property type="term" value="C:primosome complex"/>
    <property type="evidence" value="ECO:0007669"/>
    <property type="project" value="UniProtKB-UniRule"/>
</dbReference>
<evidence type="ECO:0000256" key="13">
    <source>
        <dbReference type="SAM" id="MobiDB-lite"/>
    </source>
</evidence>
<keyword evidence="6 12" id="KW-0347">Helicase</keyword>
<evidence type="ECO:0000313" key="15">
    <source>
        <dbReference type="EMBL" id="SKB78842.1"/>
    </source>
</evidence>